<protein>
    <submittedName>
        <fullName evidence="1">Unannotated protein</fullName>
    </submittedName>
</protein>
<dbReference type="EMBL" id="CAFBMB010000173">
    <property type="protein sequence ID" value="CAB4910979.1"/>
    <property type="molecule type" value="Genomic_DNA"/>
</dbReference>
<dbReference type="AlphaFoldDB" id="A0A6J7H5I0"/>
<name>A0A6J7H5I0_9ZZZZ</name>
<organism evidence="1">
    <name type="scientific">freshwater metagenome</name>
    <dbReference type="NCBI Taxonomy" id="449393"/>
    <lineage>
        <taxon>unclassified sequences</taxon>
        <taxon>metagenomes</taxon>
        <taxon>ecological metagenomes</taxon>
    </lineage>
</organism>
<reference evidence="1" key="1">
    <citation type="submission" date="2020-05" db="EMBL/GenBank/DDBJ databases">
        <authorList>
            <person name="Chiriac C."/>
            <person name="Salcher M."/>
            <person name="Ghai R."/>
            <person name="Kavagutti S V."/>
        </authorList>
    </citation>
    <scope>NUCLEOTIDE SEQUENCE</scope>
</reference>
<gene>
    <name evidence="1" type="ORF">UFOPK3516_01495</name>
</gene>
<proteinExistence type="predicted"/>
<accession>A0A6J7H5I0</accession>
<sequence length="174" mass="18290">MEHNLFCHPTAHGVGELVKQLVAGNRVLVFEGQHHGVTQSAAARQDGDLGHRVGVIHGGGREGVATLVIRRNELLFVAHHAAATLRAGNNAIDGLVKGSIVDELSIGSGRKQSGLIQDVREVGAGETGCLACDHFEVNVGRHGLALGVHLKYFLAAQQVGCVNTHLPVEAARAQ</sequence>
<evidence type="ECO:0000313" key="1">
    <source>
        <dbReference type="EMBL" id="CAB4910979.1"/>
    </source>
</evidence>